<evidence type="ECO:0000313" key="2">
    <source>
        <dbReference type="Proteomes" id="UP000256964"/>
    </source>
</evidence>
<dbReference type="STRING" id="139420.A0A371CTQ8"/>
<feature type="non-terminal residue" evidence="1">
    <location>
        <position position="60"/>
    </location>
</feature>
<reference evidence="1 2" key="1">
    <citation type="journal article" date="2018" name="Biotechnol. Biofuels">
        <title>Integrative visual omics of the white-rot fungus Polyporus brumalis exposes the biotechnological potential of its oxidative enzymes for delignifying raw plant biomass.</title>
        <authorList>
            <person name="Miyauchi S."/>
            <person name="Rancon A."/>
            <person name="Drula E."/>
            <person name="Hage H."/>
            <person name="Chaduli D."/>
            <person name="Favel A."/>
            <person name="Grisel S."/>
            <person name="Henrissat B."/>
            <person name="Herpoel-Gimbert I."/>
            <person name="Ruiz-Duenas F.J."/>
            <person name="Chevret D."/>
            <person name="Hainaut M."/>
            <person name="Lin J."/>
            <person name="Wang M."/>
            <person name="Pangilinan J."/>
            <person name="Lipzen A."/>
            <person name="Lesage-Meessen L."/>
            <person name="Navarro D."/>
            <person name="Riley R."/>
            <person name="Grigoriev I.V."/>
            <person name="Zhou S."/>
            <person name="Raouche S."/>
            <person name="Rosso M.N."/>
        </authorList>
    </citation>
    <scope>NUCLEOTIDE SEQUENCE [LARGE SCALE GENOMIC DNA]</scope>
    <source>
        <strain evidence="1 2">BRFM 1820</strain>
    </source>
</reference>
<feature type="non-terminal residue" evidence="1">
    <location>
        <position position="1"/>
    </location>
</feature>
<organism evidence="1 2">
    <name type="scientific">Lentinus brumalis</name>
    <dbReference type="NCBI Taxonomy" id="2498619"/>
    <lineage>
        <taxon>Eukaryota</taxon>
        <taxon>Fungi</taxon>
        <taxon>Dikarya</taxon>
        <taxon>Basidiomycota</taxon>
        <taxon>Agaricomycotina</taxon>
        <taxon>Agaricomycetes</taxon>
        <taxon>Polyporales</taxon>
        <taxon>Polyporaceae</taxon>
        <taxon>Lentinus</taxon>
    </lineage>
</organism>
<keyword evidence="2" id="KW-1185">Reference proteome</keyword>
<proteinExistence type="predicted"/>
<sequence length="60" mass="6555">LFRSNLYLLLATADSPGMAYLNGLVGHNGAHGCRLFCGQRGRHRPSKPTYYPALLSYGSD</sequence>
<dbReference type="AlphaFoldDB" id="A0A371CTQ8"/>
<accession>A0A371CTQ8</accession>
<gene>
    <name evidence="1" type="ORF">OH76DRAFT_1331159</name>
</gene>
<protein>
    <submittedName>
        <fullName evidence="1">Uncharacterized protein</fullName>
    </submittedName>
</protein>
<dbReference type="OrthoDB" id="2669721at2759"/>
<dbReference type="Proteomes" id="UP000256964">
    <property type="component" value="Unassembled WGS sequence"/>
</dbReference>
<evidence type="ECO:0000313" key="1">
    <source>
        <dbReference type="EMBL" id="RDX43647.1"/>
    </source>
</evidence>
<name>A0A371CTQ8_9APHY</name>
<dbReference type="EMBL" id="KZ857461">
    <property type="protein sequence ID" value="RDX43647.1"/>
    <property type="molecule type" value="Genomic_DNA"/>
</dbReference>